<name>A0A1Z4KXF2_ANAVA</name>
<keyword evidence="1" id="KW-0614">Plasmid</keyword>
<evidence type="ECO:0000313" key="2">
    <source>
        <dbReference type="Proteomes" id="UP000217507"/>
    </source>
</evidence>
<organism evidence="1 2">
    <name type="scientific">Trichormus variabilis NIES-23</name>
    <dbReference type="NCBI Taxonomy" id="1973479"/>
    <lineage>
        <taxon>Bacteria</taxon>
        <taxon>Bacillati</taxon>
        <taxon>Cyanobacteriota</taxon>
        <taxon>Cyanophyceae</taxon>
        <taxon>Nostocales</taxon>
        <taxon>Nostocaceae</taxon>
        <taxon>Trichormus</taxon>
    </lineage>
</organism>
<protein>
    <submittedName>
        <fullName evidence="1">Uncharacterized protein</fullName>
    </submittedName>
</protein>
<proteinExistence type="predicted"/>
<geneLocation type="plasmid" evidence="1">
    <name>plasmid5</name>
</geneLocation>
<reference evidence="1 2" key="1">
    <citation type="submission" date="2017-06" db="EMBL/GenBank/DDBJ databases">
        <title>Genome sequencing of cyanobaciteial culture collection at National Institute for Environmental Studies (NIES).</title>
        <authorList>
            <person name="Hirose Y."/>
            <person name="Shimura Y."/>
            <person name="Fujisawa T."/>
            <person name="Nakamura Y."/>
            <person name="Kawachi M."/>
        </authorList>
    </citation>
    <scope>NUCLEOTIDE SEQUENCE [LARGE SCALE GENOMIC DNA]</scope>
    <source>
        <strain evidence="1 2">NIES-23</strain>
        <plasmid evidence="2">Plasmid Plasmid5 dna</plasmid>
    </source>
</reference>
<gene>
    <name evidence="1" type="ORF">NIES23_64400</name>
</gene>
<dbReference type="Proteomes" id="UP000217507">
    <property type="component" value="Plasmid Plasmid5 dna"/>
</dbReference>
<dbReference type="EMBL" id="AP018221">
    <property type="protein sequence ID" value="BAY73588.1"/>
    <property type="molecule type" value="Genomic_DNA"/>
</dbReference>
<evidence type="ECO:0000313" key="1">
    <source>
        <dbReference type="EMBL" id="BAY73588.1"/>
    </source>
</evidence>
<accession>A0A1Z4KXF2</accession>
<sequence length="209" mass="24661">MNRKYKTYFEVLKEQEQKRQIAKQSAIKIEQNYYGVFYLRHQSVILSCSFWLEKPIGQTEIIKTESQPMGIYQQNIAYVDCPRYLQIDKVEYRYKWSADSVVKELSQLSKSGIVFINSNQYLMSALAHVSNVEFGGIYDFEGERNDYIDTTLELLKRDLIRSKAPNFNFGDDMCKNALLLVSTKLCNYLMCENYVIHEFMSMNQNRIIR</sequence>
<dbReference type="AlphaFoldDB" id="A0A1Z4KXF2"/>